<dbReference type="EMBL" id="JAACJK010000237">
    <property type="protein sequence ID" value="KAF5309305.1"/>
    <property type="molecule type" value="Genomic_DNA"/>
</dbReference>
<keyword evidence="3" id="KW-1185">Reference proteome</keyword>
<feature type="compositionally biased region" description="Polar residues" evidence="1">
    <location>
        <begin position="857"/>
        <end position="866"/>
    </location>
</feature>
<feature type="region of interest" description="Disordered" evidence="1">
    <location>
        <begin position="1209"/>
        <end position="1234"/>
    </location>
</feature>
<feature type="compositionally biased region" description="Low complexity" evidence="1">
    <location>
        <begin position="1216"/>
        <end position="1233"/>
    </location>
</feature>
<feature type="compositionally biased region" description="Basic and acidic residues" evidence="1">
    <location>
        <begin position="722"/>
        <end position="731"/>
    </location>
</feature>
<feature type="compositionally biased region" description="Acidic residues" evidence="1">
    <location>
        <begin position="310"/>
        <end position="319"/>
    </location>
</feature>
<feature type="compositionally biased region" description="Acidic residues" evidence="1">
    <location>
        <begin position="263"/>
        <end position="272"/>
    </location>
</feature>
<feature type="compositionally biased region" description="Low complexity" evidence="1">
    <location>
        <begin position="542"/>
        <end position="556"/>
    </location>
</feature>
<feature type="region of interest" description="Disordered" evidence="1">
    <location>
        <begin position="455"/>
        <end position="997"/>
    </location>
</feature>
<evidence type="ECO:0000313" key="2">
    <source>
        <dbReference type="EMBL" id="KAF5309305.1"/>
    </source>
</evidence>
<proteinExistence type="predicted"/>
<feature type="compositionally biased region" description="Polar residues" evidence="1">
    <location>
        <begin position="345"/>
        <end position="355"/>
    </location>
</feature>
<name>A0A8H5AQJ0_9AGAR</name>
<feature type="compositionally biased region" description="Polar residues" evidence="1">
    <location>
        <begin position="664"/>
        <end position="673"/>
    </location>
</feature>
<feature type="region of interest" description="Disordered" evidence="1">
    <location>
        <begin position="1"/>
        <end position="432"/>
    </location>
</feature>
<organism evidence="2 3">
    <name type="scientific">Ephemerocybe angulata</name>
    <dbReference type="NCBI Taxonomy" id="980116"/>
    <lineage>
        <taxon>Eukaryota</taxon>
        <taxon>Fungi</taxon>
        <taxon>Dikarya</taxon>
        <taxon>Basidiomycota</taxon>
        <taxon>Agaricomycotina</taxon>
        <taxon>Agaricomycetes</taxon>
        <taxon>Agaricomycetidae</taxon>
        <taxon>Agaricales</taxon>
        <taxon>Agaricineae</taxon>
        <taxon>Psathyrellaceae</taxon>
        <taxon>Ephemerocybe</taxon>
    </lineage>
</organism>
<feature type="compositionally biased region" description="Basic and acidic residues" evidence="1">
    <location>
        <begin position="152"/>
        <end position="161"/>
    </location>
</feature>
<sequence length="1299" mass="135623">MSTKPSYAEVASRSPSPTSRSPSPVHIPSTPTPRGKRKDGASNVKAETPRTPKPAKADASPSKRSSSSGFVTKFKADGSTVEVEVDTASDDDSGQDAGVGMDPSDSMYSGRASKNRIEPAAPSIIETRATAARRASSRVRAGEPPASGNSGERSRTQETTRGRKSKASSSKLADVVPPSEVMVEDVPSTSTKSKRHRAQNSVVLSANEDTSDHDASKKRRKRVRLATDTPQHVPSDDEAMPGQLEHCSSDMDAEQGPVAAQLSDDDMSEGEADLSPLTDIDMEEGEVDAVSFSAEQDVELQDAASASSDADADEGDEEGSAYGRGYVEDDAVMSDGENVGEGRESSTGGRASAMSSPPGPHDVPLHDNETVGYDLDDPFIDDGPVAPGQSADFESPTDDEDGDRHHDGPAPANPPSVSEHGEGCGGDDEAVHEASISGYVSYSPLSVVPVSVVTVPSSDSASYQGSEDEGGSDAASVYALPLTQPRPWKTPGGGPSLRPASSYDEPSSPATAPLLEHQAISTTRPQRNKNTKPSVPDPGAQSTVKPKPSVSQPSSTAHVTPATSVEVLEAKSSQSTPPANAVSSKSSPASARRVRSTGSSRKDTKSATTADHAPPSTDKQVGRSSRRRKADNKESNEAGSTPDSHAKDPASSRLPTDSVDVPENNRNTESAQSPDGDRRSSSTRTTSQPVDSSPSPHPRRDKSTKSKPLAPPPSSSAPSQDVKPKPIRSKEPSASSAPSATRQVDKSKPTVTSPSAPVPSLNQGTTPTLVSSPPPPPSTPRPKSSRSGASATPTSADQVSTATSAATPAHVSAISLDKKSASKSAAKKRTTSGRGSTSTPDVAASSPAVTSREKKSTSNTTVSSGLSKPDPEQPVSIVSAGKQKASSRTPAARPSKASDPTASVVRGSSRKAASGSSRSGKRSAPVDAVKPPGDSVHEAGEQGESSEPVAGSAVEAGGGSEDAKPPVRSTPVVQKSEAGGGSEDAKPAVSSTPVVQKPNAARSFKSMFKERNPAVPGRALAGAYFNKARTPPETCQVMDEALQDPALKKTYEDLDPVWSGKFQLWTDVAGKGTYSFSNWIDDCPLLDYDSAINAIVFKSHKQFLNPSRASTQSVLVRELPPGTKLQLYTSDRRVAICLSAVQATQSYITEPCPVGVKQKKLHGVFHSQEFERMVGFVCSAFSKELLGAQLGMDEMQFCSKSLFGDGDVPAPRRYSPSKPSPATASASGSTSAPVGDSFSLGIEETIPVYDCTGFVLDLERDLDRLDQLPRWDGEIPRNSFVVVAYTLSRVPRKEGTVEG</sequence>
<feature type="compositionally biased region" description="Polar residues" evidence="1">
    <location>
        <begin position="199"/>
        <end position="208"/>
    </location>
</feature>
<protein>
    <submittedName>
        <fullName evidence="2">Uncharacterized protein</fullName>
    </submittedName>
</protein>
<evidence type="ECO:0000256" key="1">
    <source>
        <dbReference type="SAM" id="MobiDB-lite"/>
    </source>
</evidence>
<dbReference type="OrthoDB" id="3063746at2759"/>
<reference evidence="2 3" key="1">
    <citation type="journal article" date="2020" name="ISME J.">
        <title>Uncovering the hidden diversity of litter-decomposition mechanisms in mushroom-forming fungi.</title>
        <authorList>
            <person name="Floudas D."/>
            <person name="Bentzer J."/>
            <person name="Ahren D."/>
            <person name="Johansson T."/>
            <person name="Persson P."/>
            <person name="Tunlid A."/>
        </authorList>
    </citation>
    <scope>NUCLEOTIDE SEQUENCE [LARGE SCALE GENOMIC DNA]</scope>
    <source>
        <strain evidence="2 3">CBS 175.51</strain>
    </source>
</reference>
<feature type="compositionally biased region" description="Polar residues" evidence="1">
    <location>
        <begin position="571"/>
        <end position="589"/>
    </location>
</feature>
<feature type="compositionally biased region" description="Polar residues" evidence="1">
    <location>
        <begin position="788"/>
        <end position="806"/>
    </location>
</feature>
<feature type="compositionally biased region" description="Low complexity" evidence="1">
    <location>
        <begin position="12"/>
        <end position="24"/>
    </location>
</feature>
<feature type="compositionally biased region" description="Acidic residues" evidence="1">
    <location>
        <begin position="83"/>
        <end position="94"/>
    </location>
</feature>
<feature type="compositionally biased region" description="Low complexity" evidence="1">
    <location>
        <begin position="906"/>
        <end position="918"/>
    </location>
</feature>
<comment type="caution">
    <text evidence="2">The sequence shown here is derived from an EMBL/GenBank/DDBJ whole genome shotgun (WGS) entry which is preliminary data.</text>
</comment>
<evidence type="ECO:0000313" key="3">
    <source>
        <dbReference type="Proteomes" id="UP000541558"/>
    </source>
</evidence>
<feature type="compositionally biased region" description="Low complexity" evidence="1">
    <location>
        <begin position="57"/>
        <end position="68"/>
    </location>
</feature>
<dbReference type="Proteomes" id="UP000541558">
    <property type="component" value="Unassembled WGS sequence"/>
</dbReference>
<accession>A0A8H5AQJ0</accession>
<feature type="compositionally biased region" description="Low complexity" evidence="1">
    <location>
        <begin position="749"/>
        <end position="771"/>
    </location>
</feature>
<gene>
    <name evidence="2" type="ORF">D9611_014411</name>
</gene>